<dbReference type="GO" id="GO:0005615">
    <property type="term" value="C:extracellular space"/>
    <property type="evidence" value="ECO:0007669"/>
    <property type="project" value="TreeGrafter"/>
</dbReference>
<dbReference type="SMART" id="SM00034">
    <property type="entry name" value="CLECT"/>
    <property type="match status" value="1"/>
</dbReference>
<evidence type="ECO:0000313" key="8">
    <source>
        <dbReference type="Proteomes" id="UP001165740"/>
    </source>
</evidence>
<evidence type="ECO:0000256" key="4">
    <source>
        <dbReference type="ARBA" id="ARBA00022734"/>
    </source>
</evidence>
<dbReference type="InterPro" id="IPR016187">
    <property type="entry name" value="CTDL_fold"/>
</dbReference>
<name>A0A9U8EJ69_BIOGL</name>
<protein>
    <submittedName>
        <fullName evidence="9">Perlucin-like protein</fullName>
    </submittedName>
</protein>
<accession>A0A9U8EJ69</accession>
<evidence type="ECO:0000256" key="3">
    <source>
        <dbReference type="ARBA" id="ARBA00022729"/>
    </source>
</evidence>
<dbReference type="AlphaFoldDB" id="A0A9U8EJ69"/>
<dbReference type="Gene3D" id="3.10.100.10">
    <property type="entry name" value="Mannose-Binding Protein A, subunit A"/>
    <property type="match status" value="1"/>
</dbReference>
<gene>
    <name evidence="9" type="primary">LOC106073750</name>
</gene>
<feature type="domain" description="C-type lectin" evidence="7">
    <location>
        <begin position="78"/>
        <end position="188"/>
    </location>
</feature>
<dbReference type="OrthoDB" id="6097711at2759"/>
<evidence type="ECO:0000256" key="1">
    <source>
        <dbReference type="ARBA" id="ARBA00004613"/>
    </source>
</evidence>
<proteinExistence type="predicted"/>
<keyword evidence="4" id="KW-0430">Lectin</keyword>
<dbReference type="PANTHER" id="PTHR22799:SF1">
    <property type="entry name" value="C-TYPE LECTIN DOMAIN FAMILY 11 MEMBER A"/>
    <property type="match status" value="1"/>
</dbReference>
<keyword evidence="5" id="KW-0175">Coiled coil</keyword>
<dbReference type="InterPro" id="IPR001304">
    <property type="entry name" value="C-type_lectin-like"/>
</dbReference>
<dbReference type="PANTHER" id="PTHR22799">
    <property type="entry name" value="TETRANECTIN-RELATED"/>
    <property type="match status" value="1"/>
</dbReference>
<dbReference type="GO" id="GO:0008083">
    <property type="term" value="F:growth factor activity"/>
    <property type="evidence" value="ECO:0007669"/>
    <property type="project" value="TreeGrafter"/>
</dbReference>
<feature type="chain" id="PRO_5040762794" evidence="6">
    <location>
        <begin position="21"/>
        <end position="203"/>
    </location>
</feature>
<dbReference type="PROSITE" id="PS50041">
    <property type="entry name" value="C_TYPE_LECTIN_2"/>
    <property type="match status" value="1"/>
</dbReference>
<feature type="signal peptide" evidence="6">
    <location>
        <begin position="1"/>
        <end position="20"/>
    </location>
</feature>
<dbReference type="InterPro" id="IPR051663">
    <property type="entry name" value="CLec_Tetranectin-domain"/>
</dbReference>
<dbReference type="GeneID" id="106073750"/>
<dbReference type="KEGG" id="bgt:106073750"/>
<reference evidence="9" key="1">
    <citation type="submission" date="2025-08" db="UniProtKB">
        <authorList>
            <consortium name="RefSeq"/>
        </authorList>
    </citation>
    <scope>IDENTIFICATION</scope>
</reference>
<dbReference type="Proteomes" id="UP001165740">
    <property type="component" value="Chromosome 11"/>
</dbReference>
<keyword evidence="8" id="KW-1185">Reference proteome</keyword>
<dbReference type="Pfam" id="PF00059">
    <property type="entry name" value="Lectin_C"/>
    <property type="match status" value="1"/>
</dbReference>
<evidence type="ECO:0000259" key="7">
    <source>
        <dbReference type="PROSITE" id="PS50041"/>
    </source>
</evidence>
<evidence type="ECO:0000256" key="2">
    <source>
        <dbReference type="ARBA" id="ARBA00022525"/>
    </source>
</evidence>
<evidence type="ECO:0000256" key="6">
    <source>
        <dbReference type="SAM" id="SignalP"/>
    </source>
</evidence>
<dbReference type="InterPro" id="IPR016186">
    <property type="entry name" value="C-type_lectin-like/link_sf"/>
</dbReference>
<evidence type="ECO:0000256" key="5">
    <source>
        <dbReference type="SAM" id="Coils"/>
    </source>
</evidence>
<sequence length="203" mass="23083">MVSIRLLVMLWGLQCISCNADSDSLWTSKLPEQDLQSFIDSLIQQQKKLCTNEKNSVKALKNQVENVTNLLFYPPLIYNNKKYVISKVPYQSSEEAMTYCTAFGGYLAEVNDQNEYRALQNFVLNTPEVDVVLVAGSDAKQEGIWLYQRTGKPLSFLDWGPGQPDNLGDEDCLNMWKKFGGKMNDLPCGFRSSQDRFLCELPK</sequence>
<dbReference type="RefSeq" id="XP_013089834.2">
    <property type="nucleotide sequence ID" value="XM_013234380.2"/>
</dbReference>
<keyword evidence="2" id="KW-0964">Secreted</keyword>
<dbReference type="GO" id="GO:0030246">
    <property type="term" value="F:carbohydrate binding"/>
    <property type="evidence" value="ECO:0007669"/>
    <property type="project" value="UniProtKB-KW"/>
</dbReference>
<comment type="subcellular location">
    <subcellularLocation>
        <location evidence="1">Secreted</location>
    </subcellularLocation>
</comment>
<dbReference type="CDD" id="cd00037">
    <property type="entry name" value="CLECT"/>
    <property type="match status" value="1"/>
</dbReference>
<feature type="coiled-coil region" evidence="5">
    <location>
        <begin position="43"/>
        <end position="70"/>
    </location>
</feature>
<keyword evidence="3 6" id="KW-0732">Signal</keyword>
<evidence type="ECO:0000313" key="9">
    <source>
        <dbReference type="RefSeq" id="XP_013089834.2"/>
    </source>
</evidence>
<organism evidence="8 9">
    <name type="scientific">Biomphalaria glabrata</name>
    <name type="common">Bloodfluke planorb</name>
    <name type="synonym">Freshwater snail</name>
    <dbReference type="NCBI Taxonomy" id="6526"/>
    <lineage>
        <taxon>Eukaryota</taxon>
        <taxon>Metazoa</taxon>
        <taxon>Spiralia</taxon>
        <taxon>Lophotrochozoa</taxon>
        <taxon>Mollusca</taxon>
        <taxon>Gastropoda</taxon>
        <taxon>Heterobranchia</taxon>
        <taxon>Euthyneura</taxon>
        <taxon>Panpulmonata</taxon>
        <taxon>Hygrophila</taxon>
        <taxon>Lymnaeoidea</taxon>
        <taxon>Planorbidae</taxon>
        <taxon>Biomphalaria</taxon>
    </lineage>
</organism>
<dbReference type="SUPFAM" id="SSF56436">
    <property type="entry name" value="C-type lectin-like"/>
    <property type="match status" value="1"/>
</dbReference>
<dbReference type="OMA" id="NDQNEYR"/>